<dbReference type="GO" id="GO:0006098">
    <property type="term" value="P:pentose-phosphate shunt"/>
    <property type="evidence" value="ECO:0007669"/>
    <property type="project" value="UniProtKB-UniRule"/>
</dbReference>
<feature type="active site" description="Proton acceptor" evidence="10 12">
    <location>
        <position position="37"/>
    </location>
</feature>
<dbReference type="GO" id="GO:0046872">
    <property type="term" value="F:metal ion binding"/>
    <property type="evidence" value="ECO:0007669"/>
    <property type="project" value="UniProtKB-UniRule"/>
</dbReference>
<feature type="binding site" evidence="10 13">
    <location>
        <position position="175"/>
    </location>
    <ligand>
        <name>a divalent metal cation</name>
        <dbReference type="ChEBI" id="CHEBI:60240"/>
    </ligand>
</feature>
<comment type="cofactor">
    <cofactor evidence="3">
        <name>Co(2+)</name>
        <dbReference type="ChEBI" id="CHEBI:48828"/>
    </cofactor>
</comment>
<dbReference type="Gene3D" id="3.20.20.70">
    <property type="entry name" value="Aldolase class I"/>
    <property type="match status" value="1"/>
</dbReference>
<dbReference type="CDD" id="cd00429">
    <property type="entry name" value="RPE"/>
    <property type="match status" value="1"/>
</dbReference>
<evidence type="ECO:0000256" key="1">
    <source>
        <dbReference type="ARBA" id="ARBA00001782"/>
    </source>
</evidence>
<evidence type="ECO:0000313" key="16">
    <source>
        <dbReference type="Proteomes" id="UP000057213"/>
    </source>
</evidence>
<dbReference type="InterPro" id="IPR000056">
    <property type="entry name" value="Ribul_P_3_epim-like"/>
</dbReference>
<dbReference type="STRING" id="1318743.PU02_0931"/>
<dbReference type="InterPro" id="IPR013785">
    <property type="entry name" value="Aldolase_TIM"/>
</dbReference>
<keyword evidence="13" id="KW-0862">Zinc</keyword>
<dbReference type="GO" id="GO:0019323">
    <property type="term" value="P:pentose catabolic process"/>
    <property type="evidence" value="ECO:0007669"/>
    <property type="project" value="UniProtKB-UniRule"/>
</dbReference>
<keyword evidence="16" id="KW-1185">Reference proteome</keyword>
<dbReference type="PATRIC" id="fig|1318743.3.peg.945"/>
<comment type="function">
    <text evidence="10">Catalyzes the reversible epimerization of D-ribulose 5-phosphate to D-xylulose 5-phosphate.</text>
</comment>
<evidence type="ECO:0000256" key="10">
    <source>
        <dbReference type="HAMAP-Rule" id="MF_02227"/>
    </source>
</evidence>
<feature type="active site" description="Proton donor" evidence="10 12">
    <location>
        <position position="175"/>
    </location>
</feature>
<dbReference type="EMBL" id="CP010401">
    <property type="protein sequence ID" value="ALE03745.1"/>
    <property type="molecule type" value="Genomic_DNA"/>
</dbReference>
<dbReference type="Pfam" id="PF00834">
    <property type="entry name" value="Ribul_P_3_epim"/>
    <property type="match status" value="1"/>
</dbReference>
<comment type="cofactor">
    <cofactor evidence="5">
        <name>Fe(2+)</name>
        <dbReference type="ChEBI" id="CHEBI:29033"/>
    </cofactor>
</comment>
<dbReference type="KEGG" id="banc:PU02_0931"/>
<feature type="binding site" evidence="14">
    <location>
        <position position="177"/>
    </location>
    <ligand>
        <name>substrate</name>
    </ligand>
</feature>
<accession>A0A0M3T326</accession>
<dbReference type="GO" id="GO:0004750">
    <property type="term" value="F:D-ribulose-phosphate 3-epimerase activity"/>
    <property type="evidence" value="ECO:0007669"/>
    <property type="project" value="UniProtKB-UniRule"/>
</dbReference>
<dbReference type="FunFam" id="3.20.20.70:FF:000004">
    <property type="entry name" value="Ribulose-phosphate 3-epimerase"/>
    <property type="match status" value="1"/>
</dbReference>
<dbReference type="NCBIfam" id="NF004076">
    <property type="entry name" value="PRK05581.1-4"/>
    <property type="match status" value="1"/>
</dbReference>
<feature type="binding site" evidence="10 14">
    <location>
        <position position="68"/>
    </location>
    <ligand>
        <name>substrate</name>
    </ligand>
</feature>
<comment type="catalytic activity">
    <reaction evidence="1 10 11">
        <text>D-ribulose 5-phosphate = D-xylulose 5-phosphate</text>
        <dbReference type="Rhea" id="RHEA:13677"/>
        <dbReference type="ChEBI" id="CHEBI:57737"/>
        <dbReference type="ChEBI" id="CHEBI:58121"/>
        <dbReference type="EC" id="5.1.3.1"/>
    </reaction>
</comment>
<dbReference type="EC" id="5.1.3.1" evidence="7 10"/>
<keyword evidence="10 11" id="KW-0119">Carbohydrate metabolism</keyword>
<protein>
    <recommendedName>
        <fullName evidence="7 10">Ribulose-phosphate 3-epimerase</fullName>
        <ecNumber evidence="7 10">5.1.3.1</ecNumber>
    </recommendedName>
</protein>
<keyword evidence="13" id="KW-0464">Manganese</keyword>
<evidence type="ECO:0000256" key="12">
    <source>
        <dbReference type="PIRSR" id="PIRSR001461-1"/>
    </source>
</evidence>
<dbReference type="PANTHER" id="PTHR11749">
    <property type="entry name" value="RIBULOSE-5-PHOSPHATE-3-EPIMERASE"/>
    <property type="match status" value="1"/>
</dbReference>
<evidence type="ECO:0000256" key="3">
    <source>
        <dbReference type="ARBA" id="ARBA00001941"/>
    </source>
</evidence>
<evidence type="ECO:0000256" key="2">
    <source>
        <dbReference type="ARBA" id="ARBA00001936"/>
    </source>
</evidence>
<evidence type="ECO:0000256" key="7">
    <source>
        <dbReference type="ARBA" id="ARBA00013188"/>
    </source>
</evidence>
<dbReference type="PROSITE" id="PS01086">
    <property type="entry name" value="RIBUL_P_3_EPIMER_2"/>
    <property type="match status" value="1"/>
</dbReference>
<keyword evidence="9 10" id="KW-0413">Isomerase</keyword>
<comment type="pathway">
    <text evidence="10">Carbohydrate degradation.</text>
</comment>
<dbReference type="InterPro" id="IPR026019">
    <property type="entry name" value="Ribul_P_3_epim"/>
</dbReference>
<name>A0A0M3T326_9HYPH</name>
<dbReference type="HAMAP" id="MF_02227">
    <property type="entry name" value="RPE"/>
    <property type="match status" value="1"/>
</dbReference>
<feature type="binding site" evidence="10 14">
    <location>
        <position position="10"/>
    </location>
    <ligand>
        <name>substrate</name>
    </ligand>
</feature>
<evidence type="ECO:0000256" key="6">
    <source>
        <dbReference type="ARBA" id="ARBA00009541"/>
    </source>
</evidence>
<feature type="binding site" evidence="10 13">
    <location>
        <position position="68"/>
    </location>
    <ligand>
        <name>a divalent metal cation</name>
        <dbReference type="ChEBI" id="CHEBI:60240"/>
    </ligand>
</feature>
<dbReference type="PROSITE" id="PS01085">
    <property type="entry name" value="RIBUL_P_3_EPIMER_1"/>
    <property type="match status" value="1"/>
</dbReference>
<dbReference type="GO" id="GO:0005737">
    <property type="term" value="C:cytoplasm"/>
    <property type="evidence" value="ECO:0007669"/>
    <property type="project" value="UniProtKB-ARBA"/>
</dbReference>
<feature type="binding site" evidence="10 14">
    <location>
        <begin position="197"/>
        <end position="198"/>
    </location>
    <ligand>
        <name>substrate</name>
    </ligand>
</feature>
<feature type="binding site" evidence="10 13">
    <location>
        <position position="37"/>
    </location>
    <ligand>
        <name>a divalent metal cation</name>
        <dbReference type="ChEBI" id="CHEBI:60240"/>
    </ligand>
</feature>
<dbReference type="Proteomes" id="UP000057213">
    <property type="component" value="Chromosome"/>
</dbReference>
<organism evidence="15 16">
    <name type="scientific">Bartonella ancashensis</name>
    <dbReference type="NCBI Taxonomy" id="1318743"/>
    <lineage>
        <taxon>Bacteria</taxon>
        <taxon>Pseudomonadati</taxon>
        <taxon>Pseudomonadota</taxon>
        <taxon>Alphaproteobacteria</taxon>
        <taxon>Hyphomicrobiales</taxon>
        <taxon>Bartonellaceae</taxon>
        <taxon>Bartonella</taxon>
    </lineage>
</organism>
<proteinExistence type="inferred from homology"/>
<dbReference type="PIRSF" id="PIRSF001461">
    <property type="entry name" value="RPE"/>
    <property type="match status" value="1"/>
</dbReference>
<keyword evidence="8 10" id="KW-0479">Metal-binding</keyword>
<evidence type="ECO:0000256" key="14">
    <source>
        <dbReference type="PIRSR" id="PIRSR001461-3"/>
    </source>
</evidence>
<dbReference type="RefSeq" id="WP_053944248.1">
    <property type="nucleotide sequence ID" value="NZ_CP010401.1"/>
</dbReference>
<dbReference type="OrthoDB" id="1645589at2"/>
<comment type="cofactor">
    <cofactor evidence="2">
        <name>Mn(2+)</name>
        <dbReference type="ChEBI" id="CHEBI:29035"/>
    </cofactor>
</comment>
<evidence type="ECO:0000256" key="13">
    <source>
        <dbReference type="PIRSR" id="PIRSR001461-2"/>
    </source>
</evidence>
<feature type="binding site" evidence="10 14">
    <location>
        <begin position="144"/>
        <end position="147"/>
    </location>
    <ligand>
        <name>substrate</name>
    </ligand>
</feature>
<feature type="binding site" evidence="10 13">
    <location>
        <position position="35"/>
    </location>
    <ligand>
        <name>a divalent metal cation</name>
        <dbReference type="ChEBI" id="CHEBI:60240"/>
    </ligand>
</feature>
<evidence type="ECO:0000256" key="11">
    <source>
        <dbReference type="PIRNR" id="PIRNR001461"/>
    </source>
</evidence>
<sequence length="224" mass="24178">MSRSHFIAPSLLAADFSKLGQEVSDVIDAGADWIHLDVMDGHFVPNITFGPDVIKALRPLSKAIFDVHLMIAPVDPHIESFAKAGADIITIHAEAAPHMHRSLQKIKEMGKKAGVSINPSTPEHVLNYVLDQVDLILVMTVNPGFGGQNFIPEMVDKIKRVRAMIAHRPINLEVDGGVTVGTIGITAKAGANVFVAGSSIYKNGNKDLYKTRINALRKATTSSI</sequence>
<comment type="similarity">
    <text evidence="6 10 11">Belongs to the ribulose-phosphate 3-epimerase family.</text>
</comment>
<evidence type="ECO:0000256" key="9">
    <source>
        <dbReference type="ARBA" id="ARBA00023235"/>
    </source>
</evidence>
<comment type="cofactor">
    <cofactor evidence="10 13">
        <name>a divalent metal cation</name>
        <dbReference type="ChEBI" id="CHEBI:60240"/>
    </cofactor>
    <text evidence="10 13">Binds 1 divalent metal cation per subunit.</text>
</comment>
<comment type="cofactor">
    <cofactor evidence="4">
        <name>Zn(2+)</name>
        <dbReference type="ChEBI" id="CHEBI:29105"/>
    </cofactor>
</comment>
<keyword evidence="13" id="KW-0170">Cobalt</keyword>
<evidence type="ECO:0000256" key="8">
    <source>
        <dbReference type="ARBA" id="ARBA00022723"/>
    </source>
</evidence>
<reference evidence="15 16" key="1">
    <citation type="journal article" date="2015" name="Genome Announc.">
        <title>Complete Genome Sequence of Bartonella ancashensis Strain 20.00, Isolated from the Blood of a Patient with Verruga Peruana.</title>
        <authorList>
            <person name="Hang J."/>
            <person name="Mullins K.E."/>
            <person name="Clifford R.J."/>
            <person name="Onmus-Leone F."/>
            <person name="Yang Y."/>
            <person name="Jiang J."/>
            <person name="Leguia M."/>
            <person name="Kasper M.R."/>
            <person name="Maguina C."/>
            <person name="Lesho E.P."/>
            <person name="Jarman R.G."/>
            <person name="Richards A.L."/>
            <person name="Blazes D."/>
        </authorList>
    </citation>
    <scope>NUCLEOTIDE SEQUENCE [LARGE SCALE GENOMIC DNA]</scope>
    <source>
        <strain evidence="15 16">20.00</strain>
    </source>
</reference>
<dbReference type="SUPFAM" id="SSF51366">
    <property type="entry name" value="Ribulose-phoshate binding barrel"/>
    <property type="match status" value="1"/>
</dbReference>
<evidence type="ECO:0000256" key="5">
    <source>
        <dbReference type="ARBA" id="ARBA00001954"/>
    </source>
</evidence>
<evidence type="ECO:0000313" key="15">
    <source>
        <dbReference type="EMBL" id="ALE03745.1"/>
    </source>
</evidence>
<feature type="binding site" evidence="10">
    <location>
        <begin position="175"/>
        <end position="177"/>
    </location>
    <ligand>
        <name>substrate</name>
    </ligand>
</feature>
<dbReference type="NCBIfam" id="TIGR01163">
    <property type="entry name" value="rpe"/>
    <property type="match status" value="1"/>
</dbReference>
<dbReference type="InterPro" id="IPR011060">
    <property type="entry name" value="RibuloseP-bd_barrel"/>
</dbReference>
<gene>
    <name evidence="10" type="primary">rpe</name>
    <name evidence="15" type="ORF">PU02_0931</name>
</gene>
<dbReference type="AlphaFoldDB" id="A0A0M3T326"/>
<evidence type="ECO:0000256" key="4">
    <source>
        <dbReference type="ARBA" id="ARBA00001947"/>
    </source>
</evidence>